<dbReference type="AlphaFoldDB" id="A0A3M6ULE9"/>
<reference evidence="1 2" key="1">
    <citation type="journal article" date="2018" name="Sci. Rep.">
        <title>Comparative analysis of the Pocillopora damicornis genome highlights role of immune system in coral evolution.</title>
        <authorList>
            <person name="Cunning R."/>
            <person name="Bay R.A."/>
            <person name="Gillette P."/>
            <person name="Baker A.C."/>
            <person name="Traylor-Knowles N."/>
        </authorList>
    </citation>
    <scope>NUCLEOTIDE SEQUENCE [LARGE SCALE GENOMIC DNA]</scope>
    <source>
        <strain evidence="1">RSMAS</strain>
        <tissue evidence="1">Whole animal</tissue>
    </source>
</reference>
<organism evidence="1 2">
    <name type="scientific">Pocillopora damicornis</name>
    <name type="common">Cauliflower coral</name>
    <name type="synonym">Millepora damicornis</name>
    <dbReference type="NCBI Taxonomy" id="46731"/>
    <lineage>
        <taxon>Eukaryota</taxon>
        <taxon>Metazoa</taxon>
        <taxon>Cnidaria</taxon>
        <taxon>Anthozoa</taxon>
        <taxon>Hexacorallia</taxon>
        <taxon>Scleractinia</taxon>
        <taxon>Astrocoeniina</taxon>
        <taxon>Pocilloporidae</taxon>
        <taxon>Pocillopora</taxon>
    </lineage>
</organism>
<gene>
    <name evidence="1" type="ORF">pdam_00013188</name>
</gene>
<accession>A0A3M6ULE9</accession>
<evidence type="ECO:0000313" key="1">
    <source>
        <dbReference type="EMBL" id="RMX54470.1"/>
    </source>
</evidence>
<sequence length="201" mass="22306">MALDISQNNVNLTRKFSLWNSLNKRMSQSSADHILQHDLLPVRLDHLGGPGSVSVRLDFDYGDKKTRGDLVLVKQRKLGTDVNAEDFPTFEYNKLGHFESGIRGYDDFCVAPIKGGCSPPDGSYLIFTEKEGTACNATDQIFLLDQGGVIYDKRSEKELCPQGNSFLVLLCTLSFVVSGPDLSDCPPGCLVNFNISYFREK</sequence>
<dbReference type="OrthoDB" id="5951731at2759"/>
<proteinExistence type="predicted"/>
<keyword evidence="2" id="KW-1185">Reference proteome</keyword>
<name>A0A3M6ULE9_POCDA</name>
<comment type="caution">
    <text evidence="1">The sequence shown here is derived from an EMBL/GenBank/DDBJ whole genome shotgun (WGS) entry which is preliminary data.</text>
</comment>
<dbReference type="EMBL" id="RCHS01001257">
    <property type="protein sequence ID" value="RMX54470.1"/>
    <property type="molecule type" value="Genomic_DNA"/>
</dbReference>
<dbReference type="Proteomes" id="UP000275408">
    <property type="component" value="Unassembled WGS sequence"/>
</dbReference>
<protein>
    <submittedName>
        <fullName evidence="1">Uncharacterized protein</fullName>
    </submittedName>
</protein>
<evidence type="ECO:0000313" key="2">
    <source>
        <dbReference type="Proteomes" id="UP000275408"/>
    </source>
</evidence>